<dbReference type="Proteomes" id="UP000736583">
    <property type="component" value="Unassembled WGS sequence"/>
</dbReference>
<protein>
    <submittedName>
        <fullName evidence="1">Uncharacterized protein</fullName>
    </submittedName>
</protein>
<evidence type="ECO:0000313" key="1">
    <source>
        <dbReference type="EMBL" id="MBU5591626.1"/>
    </source>
</evidence>
<keyword evidence="2" id="KW-1185">Reference proteome</keyword>
<name>A0ABS6F005_9CLOT</name>
<comment type="caution">
    <text evidence="1">The sequence shown here is derived from an EMBL/GenBank/DDBJ whole genome shotgun (WGS) entry which is preliminary data.</text>
</comment>
<evidence type="ECO:0000313" key="2">
    <source>
        <dbReference type="Proteomes" id="UP000736583"/>
    </source>
</evidence>
<sequence length="49" mass="6010">MKQYEKIFEDISYEGYSKLKIKFENLYELLNKEEFDIVKKELAEIKDCL</sequence>
<gene>
    <name evidence="1" type="ORF">KQI89_07595</name>
</gene>
<proteinExistence type="predicted"/>
<reference evidence="1 2" key="1">
    <citation type="submission" date="2021-06" db="EMBL/GenBank/DDBJ databases">
        <authorList>
            <person name="Sun Q."/>
            <person name="Li D."/>
        </authorList>
    </citation>
    <scope>NUCLEOTIDE SEQUENCE [LARGE SCALE GENOMIC DNA]</scope>
    <source>
        <strain evidence="1 2">MSJ-4</strain>
    </source>
</reference>
<dbReference type="EMBL" id="JAHLQL010000001">
    <property type="protein sequence ID" value="MBU5591626.1"/>
    <property type="molecule type" value="Genomic_DNA"/>
</dbReference>
<organism evidence="1 2">
    <name type="scientific">Clostridium simiarum</name>
    <dbReference type="NCBI Taxonomy" id="2841506"/>
    <lineage>
        <taxon>Bacteria</taxon>
        <taxon>Bacillati</taxon>
        <taxon>Bacillota</taxon>
        <taxon>Clostridia</taxon>
        <taxon>Eubacteriales</taxon>
        <taxon>Clostridiaceae</taxon>
        <taxon>Clostridium</taxon>
    </lineage>
</organism>
<accession>A0ABS6F005</accession>